<organism evidence="1 2">
    <name type="scientific">Brachionus plicatilis</name>
    <name type="common">Marine rotifer</name>
    <name type="synonym">Brachionus muelleri</name>
    <dbReference type="NCBI Taxonomy" id="10195"/>
    <lineage>
        <taxon>Eukaryota</taxon>
        <taxon>Metazoa</taxon>
        <taxon>Spiralia</taxon>
        <taxon>Gnathifera</taxon>
        <taxon>Rotifera</taxon>
        <taxon>Eurotatoria</taxon>
        <taxon>Monogononta</taxon>
        <taxon>Pseudotrocha</taxon>
        <taxon>Ploima</taxon>
        <taxon>Brachionidae</taxon>
        <taxon>Brachionus</taxon>
    </lineage>
</organism>
<gene>
    <name evidence="1" type="ORF">BpHYR1_026620</name>
</gene>
<dbReference type="AlphaFoldDB" id="A0A3M7RJG7"/>
<evidence type="ECO:0000313" key="2">
    <source>
        <dbReference type="Proteomes" id="UP000276133"/>
    </source>
</evidence>
<protein>
    <submittedName>
        <fullName evidence="1">Uncharacterized protein</fullName>
    </submittedName>
</protein>
<evidence type="ECO:0000313" key="1">
    <source>
        <dbReference type="EMBL" id="RNA23465.1"/>
    </source>
</evidence>
<sequence>MTVSLKAFKSRTYCLSQFTFGLGITNVQPSLYLPHVGGLKSLDEFHNLSSTKLLPLKNNIKVKSNSQNKGSCPKCDLGSMITYFVIKKAFNL</sequence>
<dbReference type="Proteomes" id="UP000276133">
    <property type="component" value="Unassembled WGS sequence"/>
</dbReference>
<keyword evidence="2" id="KW-1185">Reference proteome</keyword>
<comment type="caution">
    <text evidence="1">The sequence shown here is derived from an EMBL/GenBank/DDBJ whole genome shotgun (WGS) entry which is preliminary data.</text>
</comment>
<proteinExistence type="predicted"/>
<dbReference type="EMBL" id="REGN01003285">
    <property type="protein sequence ID" value="RNA23465.1"/>
    <property type="molecule type" value="Genomic_DNA"/>
</dbReference>
<reference evidence="1 2" key="1">
    <citation type="journal article" date="2018" name="Sci. Rep.">
        <title>Genomic signatures of local adaptation to the degree of environmental predictability in rotifers.</title>
        <authorList>
            <person name="Franch-Gras L."/>
            <person name="Hahn C."/>
            <person name="Garcia-Roger E.M."/>
            <person name="Carmona M.J."/>
            <person name="Serra M."/>
            <person name="Gomez A."/>
        </authorList>
    </citation>
    <scope>NUCLEOTIDE SEQUENCE [LARGE SCALE GENOMIC DNA]</scope>
    <source>
        <strain evidence="1">HYR1</strain>
    </source>
</reference>
<accession>A0A3M7RJG7</accession>
<name>A0A3M7RJG7_BRAPC</name>